<evidence type="ECO:0000256" key="1">
    <source>
        <dbReference type="ARBA" id="ARBA00004123"/>
    </source>
</evidence>
<evidence type="ECO:0000259" key="8">
    <source>
        <dbReference type="PROSITE" id="PS50166"/>
    </source>
</evidence>
<dbReference type="InterPro" id="IPR016024">
    <property type="entry name" value="ARM-type_fold"/>
</dbReference>
<keyword evidence="6" id="KW-0653">Protein transport</keyword>
<dbReference type="Gene3D" id="1.25.10.10">
    <property type="entry name" value="Leucine-rich Repeat Variant"/>
    <property type="match status" value="1"/>
</dbReference>
<dbReference type="Pfam" id="PF03378">
    <property type="entry name" value="CAS_CSE1"/>
    <property type="match status" value="1"/>
</dbReference>
<dbReference type="InterPro" id="IPR011989">
    <property type="entry name" value="ARM-like"/>
</dbReference>
<comment type="similarity">
    <text evidence="3">Belongs to the XPO2/CSE1 family.</text>
</comment>
<dbReference type="Proteomes" id="UP000701801">
    <property type="component" value="Unassembled WGS sequence"/>
</dbReference>
<evidence type="ECO:0000256" key="3">
    <source>
        <dbReference type="ARBA" id="ARBA00008669"/>
    </source>
</evidence>
<dbReference type="InterPro" id="IPR013713">
    <property type="entry name" value="XPO2_central"/>
</dbReference>
<evidence type="ECO:0000256" key="4">
    <source>
        <dbReference type="ARBA" id="ARBA00022448"/>
    </source>
</evidence>
<evidence type="ECO:0000313" key="9">
    <source>
        <dbReference type="EMBL" id="CAG8970870.1"/>
    </source>
</evidence>
<dbReference type="EMBL" id="CAJVRM010000003">
    <property type="protein sequence ID" value="CAG8970870.1"/>
    <property type="molecule type" value="Genomic_DNA"/>
</dbReference>
<proteinExistence type="inferred from homology"/>
<dbReference type="SUPFAM" id="SSF48371">
    <property type="entry name" value="ARM repeat"/>
    <property type="match status" value="1"/>
</dbReference>
<evidence type="ECO:0000256" key="2">
    <source>
        <dbReference type="ARBA" id="ARBA00004496"/>
    </source>
</evidence>
<comment type="caution">
    <text evidence="9">The sequence shown here is derived from an EMBL/GenBank/DDBJ whole genome shotgun (WGS) entry which is preliminary data.</text>
</comment>
<dbReference type="AlphaFoldDB" id="A0A9N9LCV2"/>
<reference evidence="9" key="1">
    <citation type="submission" date="2021-07" db="EMBL/GenBank/DDBJ databases">
        <authorList>
            <person name="Durling M."/>
        </authorList>
    </citation>
    <scope>NUCLEOTIDE SEQUENCE</scope>
</reference>
<dbReference type="Pfam" id="PF03810">
    <property type="entry name" value="IBN_N"/>
    <property type="match status" value="1"/>
</dbReference>
<keyword evidence="10" id="KW-1185">Reference proteome</keyword>
<dbReference type="GO" id="GO:0006611">
    <property type="term" value="P:protein export from nucleus"/>
    <property type="evidence" value="ECO:0007669"/>
    <property type="project" value="TreeGrafter"/>
</dbReference>
<evidence type="ECO:0000313" key="10">
    <source>
        <dbReference type="Proteomes" id="UP000701801"/>
    </source>
</evidence>
<dbReference type="InterPro" id="IPR001494">
    <property type="entry name" value="Importin-beta_N"/>
</dbReference>
<gene>
    <name evidence="9" type="ORF">HYALB_00000849</name>
</gene>
<dbReference type="GO" id="GO:0005635">
    <property type="term" value="C:nuclear envelope"/>
    <property type="evidence" value="ECO:0007669"/>
    <property type="project" value="TreeGrafter"/>
</dbReference>
<feature type="domain" description="Importin N-terminal" evidence="8">
    <location>
        <begin position="24"/>
        <end position="97"/>
    </location>
</feature>
<keyword evidence="5" id="KW-0963">Cytoplasm</keyword>
<dbReference type="PANTHER" id="PTHR10997:SF8">
    <property type="entry name" value="EXPORTIN-2"/>
    <property type="match status" value="1"/>
</dbReference>
<dbReference type="GO" id="GO:0005049">
    <property type="term" value="F:nuclear export signal receptor activity"/>
    <property type="evidence" value="ECO:0007669"/>
    <property type="project" value="TreeGrafter"/>
</dbReference>
<dbReference type="Pfam" id="PF08506">
    <property type="entry name" value="Cse1"/>
    <property type="match status" value="1"/>
</dbReference>
<accession>A0A9N9LCV2</accession>
<protein>
    <recommendedName>
        <fullName evidence="8">Importin N-terminal domain-containing protein</fullName>
    </recommendedName>
</protein>
<evidence type="ECO:0000256" key="7">
    <source>
        <dbReference type="ARBA" id="ARBA00023242"/>
    </source>
</evidence>
<dbReference type="GO" id="GO:0006606">
    <property type="term" value="P:protein import into nucleus"/>
    <property type="evidence" value="ECO:0007669"/>
    <property type="project" value="TreeGrafter"/>
</dbReference>
<comment type="subcellular location">
    <subcellularLocation>
        <location evidence="2">Cytoplasm</location>
    </subcellularLocation>
    <subcellularLocation>
        <location evidence="1">Nucleus</location>
    </subcellularLocation>
</comment>
<dbReference type="GO" id="GO:0031267">
    <property type="term" value="F:small GTPase binding"/>
    <property type="evidence" value="ECO:0007669"/>
    <property type="project" value="InterPro"/>
</dbReference>
<sequence length="964" mass="108639">MALDLQTVAQLLQATLDPQQHKQAEIALKQEQEKPNFSILLLQILATEALPLNTRLSGALCFKNFIKFNWVDEDGTYKLPENEVATIKNQLIGLMTSVPASIQSQLGESISIIADSDFWERWDTLVDDLISRLTSDNAKVNLGVLEVAHSIFKRWRPLFASDDLYTEINHVLNKFGQPFVELLANTDRQIEANKNNKDVLKQHVEVLNLLVKLFYDLSCQDLPPIFEENLAPVTGLLHKHLTYDNPLLATDDDAESGPLEFVKAGIAEAMTLYMQKYEDAFGELCQPFITSTWTLLTTIGPETKFDILVSKALHFLTAVASIGAHAQNFNNPEILGQVVEKVILPNVSLRESDIEQFEDEPIEYIRRDLEGSDTDTRRRAATDFLRKLLENFEELVTGVVSQYIQHYLDAFKKNPGDEWKSKDTAIYLFSAIAAKGAATTNQGIKTINSRVDVLDFFEKNVAQDLMASSGVEPIIKVDAIKFLYTFRRQLTKAQWVSAFQPLVQNLASSNYVVYTYASIAVERVLFLTDDSGKHIFGRDDVVPFAKDLLEHLFQLIERDPAPEKLQENEFLMRCVMRVLIVIKESVVPMSDNLLQHLIHITHIIGKNPSNPRFYYYHFETLGALVRFAGPSQPEKFEADLYEPFARILTEDVQEFMPYVFQLFAALLESRPQGSLSPYYQALASSVLIPITWDNRGSVPALARLLSSIIPRSAGDIVSNNQLEPILGIFQKLMSKKQTELYSFDILEALVTSVDVAAFQQYFPTVLTLIYTRLNSNPPPPEKFKQRFVRFYHLIASHYEIGLGVDFFVANTNAIQEKIFAPIYLTIILPTTQQLARPLDRKLAVVGLTKALTDSQAFAVTYSKSGWAKTCEALLKILENPPMPITADDIVVEVDVDDLSFGVGFTPLNACKKQLKDEWPAVTDVKSWVGEYLKAADARHSGAIGGFVNQRLPTEAKDILLSYMQ</sequence>
<dbReference type="OrthoDB" id="3268246at2759"/>
<dbReference type="PROSITE" id="PS50166">
    <property type="entry name" value="IMPORTIN_B_NT"/>
    <property type="match status" value="1"/>
</dbReference>
<dbReference type="SMART" id="SM00913">
    <property type="entry name" value="IBN_N"/>
    <property type="match status" value="1"/>
</dbReference>
<dbReference type="PANTHER" id="PTHR10997">
    <property type="entry name" value="IMPORTIN-7, 8, 11"/>
    <property type="match status" value="1"/>
</dbReference>
<keyword evidence="4" id="KW-0813">Transport</keyword>
<name>A0A9N9LCV2_9HELO</name>
<evidence type="ECO:0000256" key="5">
    <source>
        <dbReference type="ARBA" id="ARBA00022490"/>
    </source>
</evidence>
<dbReference type="GO" id="GO:0005829">
    <property type="term" value="C:cytosol"/>
    <property type="evidence" value="ECO:0007669"/>
    <property type="project" value="TreeGrafter"/>
</dbReference>
<dbReference type="InterPro" id="IPR005043">
    <property type="entry name" value="XPO2_C"/>
</dbReference>
<evidence type="ECO:0000256" key="6">
    <source>
        <dbReference type="ARBA" id="ARBA00022927"/>
    </source>
</evidence>
<dbReference type="FunFam" id="1.25.10.10:FF:000057">
    <property type="entry name" value="Exportin-2 isoform 1"/>
    <property type="match status" value="1"/>
</dbReference>
<keyword evidence="7" id="KW-0539">Nucleus</keyword>
<organism evidence="9 10">
    <name type="scientific">Hymenoscyphus albidus</name>
    <dbReference type="NCBI Taxonomy" id="595503"/>
    <lineage>
        <taxon>Eukaryota</taxon>
        <taxon>Fungi</taxon>
        <taxon>Dikarya</taxon>
        <taxon>Ascomycota</taxon>
        <taxon>Pezizomycotina</taxon>
        <taxon>Leotiomycetes</taxon>
        <taxon>Helotiales</taxon>
        <taxon>Helotiaceae</taxon>
        <taxon>Hymenoscyphus</taxon>
    </lineage>
</organism>